<keyword evidence="2" id="KW-1185">Reference proteome</keyword>
<gene>
    <name evidence="1" type="ORF">B4U37_19205</name>
</gene>
<dbReference type="Proteomes" id="UP000195573">
    <property type="component" value="Chromosome"/>
</dbReference>
<dbReference type="EMBL" id="CP020880">
    <property type="protein sequence ID" value="ART78032.1"/>
    <property type="molecule type" value="Genomic_DNA"/>
</dbReference>
<evidence type="ECO:0000313" key="1">
    <source>
        <dbReference type="EMBL" id="ART78032.1"/>
    </source>
</evidence>
<evidence type="ECO:0008006" key="3">
    <source>
        <dbReference type="Google" id="ProtNLM"/>
    </source>
</evidence>
<dbReference type="GeneID" id="96740532"/>
<proteinExistence type="predicted"/>
<accession>A0ABM6KNW3</accession>
<dbReference type="RefSeq" id="WP_088019529.1">
    <property type="nucleotide sequence ID" value="NZ_CP020880.1"/>
</dbReference>
<evidence type="ECO:0000313" key="2">
    <source>
        <dbReference type="Proteomes" id="UP000195573"/>
    </source>
</evidence>
<organism evidence="1 2">
    <name type="scientific">Sutcliffiella horikoshii</name>
    <dbReference type="NCBI Taxonomy" id="79883"/>
    <lineage>
        <taxon>Bacteria</taxon>
        <taxon>Bacillati</taxon>
        <taxon>Bacillota</taxon>
        <taxon>Bacilli</taxon>
        <taxon>Bacillales</taxon>
        <taxon>Bacillaceae</taxon>
        <taxon>Sutcliffiella</taxon>
    </lineage>
</organism>
<name>A0ABM6KNW3_9BACI</name>
<protein>
    <recommendedName>
        <fullName evidence="3">DUF559 domain-containing protein</fullName>
    </recommendedName>
</protein>
<reference evidence="1 2" key="1">
    <citation type="submission" date="2017-04" db="EMBL/GenBank/DDBJ databases">
        <title>Complete Genome Sequence of the Bacillus horikoshii 20a strain from Cuatro Cienegas, Coahuila, Mexico.</title>
        <authorList>
            <person name="Zarza E."/>
            <person name="Alcaraz L.D."/>
            <person name="Aguilar-Salinas B."/>
            <person name="Islas A."/>
            <person name="Olmedo-Alvarez G."/>
        </authorList>
    </citation>
    <scope>NUCLEOTIDE SEQUENCE [LARGE SCALE GENOMIC DNA]</scope>
    <source>
        <strain evidence="1 2">20a</strain>
    </source>
</reference>
<sequence length="117" mass="13931">MGLDGQLCDSVEELQIHNFLCEWLHDAQIKREKIKFVNPSTEERYFPDWIIDFQGDTYIIEYFGLYHSNKYKGYREKANRKIAFYQNLDGYIFLPIFPEDFKGVGFDGIKNKFNALL</sequence>